<evidence type="ECO:0000256" key="1">
    <source>
        <dbReference type="SAM" id="SignalP"/>
    </source>
</evidence>
<dbReference type="Pfam" id="PF10901">
    <property type="entry name" value="DUF2690"/>
    <property type="match status" value="1"/>
</dbReference>
<gene>
    <name evidence="2" type="ORF">JNW91_11355</name>
</gene>
<keyword evidence="1" id="KW-0732">Signal</keyword>
<evidence type="ECO:0000313" key="3">
    <source>
        <dbReference type="Proteomes" id="UP000601027"/>
    </source>
</evidence>
<proteinExistence type="predicted"/>
<dbReference type="Proteomes" id="UP000601027">
    <property type="component" value="Unassembled WGS sequence"/>
</dbReference>
<dbReference type="EMBL" id="JAEVHM010000040">
    <property type="protein sequence ID" value="MBM0232407.1"/>
    <property type="molecule type" value="Genomic_DNA"/>
</dbReference>
<comment type="caution">
    <text evidence="2">The sequence shown here is derived from an EMBL/GenBank/DDBJ whole genome shotgun (WGS) entry which is preliminary data.</text>
</comment>
<keyword evidence="3" id="KW-1185">Reference proteome</keyword>
<name>A0ABS1XT09_9ACTN</name>
<evidence type="ECO:0000313" key="2">
    <source>
        <dbReference type="EMBL" id="MBM0232407.1"/>
    </source>
</evidence>
<feature type="chain" id="PRO_5046109816" evidence="1">
    <location>
        <begin position="28"/>
        <end position="170"/>
    </location>
</feature>
<dbReference type="InterPro" id="IPR021224">
    <property type="entry name" value="DUF2690"/>
</dbReference>
<accession>A0ABS1XT09</accession>
<reference evidence="2 3" key="1">
    <citation type="submission" date="2021-01" db="EMBL/GenBank/DDBJ databases">
        <title>Draft genome sequence of Micromonospora sp. strain STR1_7.</title>
        <authorList>
            <person name="Karlyshev A."/>
            <person name="Jawad R."/>
        </authorList>
    </citation>
    <scope>NUCLEOTIDE SEQUENCE [LARGE SCALE GENOMIC DNA]</scope>
    <source>
        <strain evidence="2 3">STR1-7</strain>
    </source>
</reference>
<dbReference type="RefSeq" id="WP_203174839.1">
    <property type="nucleotide sequence ID" value="NZ_JAEVHM010000040.1"/>
</dbReference>
<feature type="signal peptide" evidence="1">
    <location>
        <begin position="1"/>
        <end position="27"/>
    </location>
</feature>
<organism evidence="2 3">
    <name type="scientific">Micromonospora parastrephiae</name>
    <dbReference type="NCBI Taxonomy" id="2806101"/>
    <lineage>
        <taxon>Bacteria</taxon>
        <taxon>Bacillati</taxon>
        <taxon>Actinomycetota</taxon>
        <taxon>Actinomycetes</taxon>
        <taxon>Micromonosporales</taxon>
        <taxon>Micromonosporaceae</taxon>
        <taxon>Micromonospora</taxon>
    </lineage>
</organism>
<sequence>MIAENMRRNAVLKRLLAALAVVSTAIAVGLVPAAPAHAVSCYGDYCSGKDPEATGCSAGAVTVAWKDVTGARLELRWSATCKTNWARYIQYPRGWFMGNVPIEMRAVQDTGYTQRKDYGVNGTPEGTTWTPMIYSPVRLVRAEMTYQCTSVGDCVVGAGTGQNPVRTGWA</sequence>
<protein>
    <submittedName>
        <fullName evidence="2">DUF2690 domain-containing protein</fullName>
    </submittedName>
</protein>